<organism evidence="1">
    <name type="scientific">Rhizophora mucronata</name>
    <name type="common">Asiatic mangrove</name>
    <dbReference type="NCBI Taxonomy" id="61149"/>
    <lineage>
        <taxon>Eukaryota</taxon>
        <taxon>Viridiplantae</taxon>
        <taxon>Streptophyta</taxon>
        <taxon>Embryophyta</taxon>
        <taxon>Tracheophyta</taxon>
        <taxon>Spermatophyta</taxon>
        <taxon>Magnoliopsida</taxon>
        <taxon>eudicotyledons</taxon>
        <taxon>Gunneridae</taxon>
        <taxon>Pentapetalae</taxon>
        <taxon>rosids</taxon>
        <taxon>fabids</taxon>
        <taxon>Malpighiales</taxon>
        <taxon>Rhizophoraceae</taxon>
        <taxon>Rhizophora</taxon>
    </lineage>
</organism>
<dbReference type="EMBL" id="GGEC01020556">
    <property type="protein sequence ID" value="MBX01040.1"/>
    <property type="molecule type" value="Transcribed_RNA"/>
</dbReference>
<reference evidence="1" key="1">
    <citation type="submission" date="2018-02" db="EMBL/GenBank/DDBJ databases">
        <title>Rhizophora mucronata_Transcriptome.</title>
        <authorList>
            <person name="Meera S.P."/>
            <person name="Sreeshan A."/>
            <person name="Augustine A."/>
        </authorList>
    </citation>
    <scope>NUCLEOTIDE SEQUENCE</scope>
    <source>
        <tissue evidence="1">Leaf</tissue>
    </source>
</reference>
<protein>
    <submittedName>
        <fullName evidence="1">Uncharacterized protein</fullName>
    </submittedName>
</protein>
<name>A0A2P2K5P9_RHIMU</name>
<sequence>MPLLLDLIYSLFQALAMSILICL</sequence>
<evidence type="ECO:0000313" key="1">
    <source>
        <dbReference type="EMBL" id="MBX01040.1"/>
    </source>
</evidence>
<accession>A0A2P2K5P9</accession>
<dbReference type="AlphaFoldDB" id="A0A2P2K5P9"/>
<proteinExistence type="predicted"/>